<keyword evidence="3" id="KW-1185">Reference proteome</keyword>
<dbReference type="Pfam" id="PF13460">
    <property type="entry name" value="NAD_binding_10"/>
    <property type="match status" value="1"/>
</dbReference>
<dbReference type="InParanoid" id="A0A077ZST1"/>
<sequence length="233" mass="26240">MDLKSDYNQKVKIALIGATGAVGKEVVRLAKFDDRIEELSLIVRKPLAEWVAEDFSCKLVIHQLPDFNDLSSIEQKLQGYDIFLCTLGTLRKYGLDNFIKVDHDYPLNFAKLAKKLNVKQYGIVTAQGADQNSCLLYSKTKGLTELHIREQGLEYLTILRPGLLVNRDNDARCAEKFYACLPCIPRIRASEVGQVLLSHSINKILNTNLGSQSQAVEILSHGMIKKSIYLKKK</sequence>
<dbReference type="PANTHER" id="PTHR14097">
    <property type="entry name" value="OXIDOREDUCTASE HTATIP2"/>
    <property type="match status" value="1"/>
</dbReference>
<name>A0A077ZST1_STYLE</name>
<dbReference type="InterPro" id="IPR016040">
    <property type="entry name" value="NAD(P)-bd_dom"/>
</dbReference>
<evidence type="ECO:0000313" key="3">
    <source>
        <dbReference type="Proteomes" id="UP000039865"/>
    </source>
</evidence>
<dbReference type="EMBL" id="CCKQ01001836">
    <property type="protein sequence ID" value="CDW72937.1"/>
    <property type="molecule type" value="Genomic_DNA"/>
</dbReference>
<dbReference type="SUPFAM" id="SSF51735">
    <property type="entry name" value="NAD(P)-binding Rossmann-fold domains"/>
    <property type="match status" value="1"/>
</dbReference>
<accession>A0A077ZST1</accession>
<organism evidence="2 3">
    <name type="scientific">Stylonychia lemnae</name>
    <name type="common">Ciliate</name>
    <dbReference type="NCBI Taxonomy" id="5949"/>
    <lineage>
        <taxon>Eukaryota</taxon>
        <taxon>Sar</taxon>
        <taxon>Alveolata</taxon>
        <taxon>Ciliophora</taxon>
        <taxon>Intramacronucleata</taxon>
        <taxon>Spirotrichea</taxon>
        <taxon>Stichotrichia</taxon>
        <taxon>Sporadotrichida</taxon>
        <taxon>Oxytrichidae</taxon>
        <taxon>Stylonychinae</taxon>
        <taxon>Stylonychia</taxon>
    </lineage>
</organism>
<dbReference type="AlphaFoldDB" id="A0A077ZST1"/>
<dbReference type="Gene3D" id="3.40.50.720">
    <property type="entry name" value="NAD(P)-binding Rossmann-like Domain"/>
    <property type="match status" value="1"/>
</dbReference>
<proteinExistence type="predicted"/>
<evidence type="ECO:0000259" key="1">
    <source>
        <dbReference type="Pfam" id="PF13460"/>
    </source>
</evidence>
<dbReference type="OrthoDB" id="283707at2759"/>
<feature type="domain" description="NAD(P)-binding" evidence="1">
    <location>
        <begin position="17"/>
        <end position="170"/>
    </location>
</feature>
<dbReference type="Proteomes" id="UP000039865">
    <property type="component" value="Unassembled WGS sequence"/>
</dbReference>
<gene>
    <name evidence="2" type="primary">Contig10163.g10860</name>
    <name evidence="2" type="ORF">STYLEM_1905</name>
</gene>
<protein>
    <submittedName>
        <fullName evidence="2">Tat-interacting protein</fullName>
    </submittedName>
</protein>
<reference evidence="2 3" key="1">
    <citation type="submission" date="2014-06" db="EMBL/GenBank/DDBJ databases">
        <authorList>
            <person name="Swart Estienne"/>
        </authorList>
    </citation>
    <scope>NUCLEOTIDE SEQUENCE [LARGE SCALE GENOMIC DNA]</scope>
    <source>
        <strain evidence="2 3">130c</strain>
    </source>
</reference>
<evidence type="ECO:0000313" key="2">
    <source>
        <dbReference type="EMBL" id="CDW72937.1"/>
    </source>
</evidence>
<dbReference type="PANTHER" id="PTHR14097:SF7">
    <property type="entry name" value="OXIDOREDUCTASE HTATIP2"/>
    <property type="match status" value="1"/>
</dbReference>
<dbReference type="InterPro" id="IPR036291">
    <property type="entry name" value="NAD(P)-bd_dom_sf"/>
</dbReference>